<keyword evidence="1" id="KW-1133">Transmembrane helix</keyword>
<dbReference type="AlphaFoldDB" id="A0A1G7IBB3"/>
<keyword evidence="1" id="KW-0472">Membrane</keyword>
<name>A0A1G7IBB3_9FIRM</name>
<keyword evidence="3" id="KW-1185">Reference proteome</keyword>
<proteinExistence type="predicted"/>
<sequence length="197" mass="20890">MNSFISTAKKAFSFNIAGEGGSRLRLVFIGLCGVLLIIVGGMLEMPDTKPKVESGLQPAKAPVVSRSYEEALEAKMANLLSQVKGAGAVSVSITLENGGVQEHAKNIVRETKVIQEKDTAGGTRVTTETRENEQILLSKEGGADRPVMVRETKPVIKGVLVIADGAYDSSVKANLTRAVEAGLGVPAYKITVLPQRK</sequence>
<protein>
    <submittedName>
        <fullName evidence="2">Stage III sporulation protein AG</fullName>
    </submittedName>
</protein>
<keyword evidence="1" id="KW-0812">Transmembrane</keyword>
<evidence type="ECO:0000313" key="3">
    <source>
        <dbReference type="Proteomes" id="UP000243333"/>
    </source>
</evidence>
<organism evidence="2 3">
    <name type="scientific">Sporolituus thermophilus DSM 23256</name>
    <dbReference type="NCBI Taxonomy" id="1123285"/>
    <lineage>
        <taxon>Bacteria</taxon>
        <taxon>Bacillati</taxon>
        <taxon>Bacillota</taxon>
        <taxon>Negativicutes</taxon>
        <taxon>Selenomonadales</taxon>
        <taxon>Sporomusaceae</taxon>
        <taxon>Sporolituus</taxon>
    </lineage>
</organism>
<accession>A0A1G7IBB3</accession>
<evidence type="ECO:0000256" key="1">
    <source>
        <dbReference type="SAM" id="Phobius"/>
    </source>
</evidence>
<dbReference type="STRING" id="1123285.SAMN05660235_00445"/>
<reference evidence="3" key="1">
    <citation type="submission" date="2016-10" db="EMBL/GenBank/DDBJ databases">
        <authorList>
            <person name="Varghese N."/>
            <person name="Submissions S."/>
        </authorList>
    </citation>
    <scope>NUCLEOTIDE SEQUENCE [LARGE SCALE GENOMIC DNA]</scope>
    <source>
        <strain evidence="3">DSM 23256</strain>
    </source>
</reference>
<gene>
    <name evidence="2" type="ORF">SAMN05660235_00445</name>
</gene>
<feature type="transmembrane region" description="Helical" evidence="1">
    <location>
        <begin position="24"/>
        <end position="43"/>
    </location>
</feature>
<dbReference type="EMBL" id="FNBU01000002">
    <property type="protein sequence ID" value="SDF10047.1"/>
    <property type="molecule type" value="Genomic_DNA"/>
</dbReference>
<dbReference type="Proteomes" id="UP000243333">
    <property type="component" value="Unassembled WGS sequence"/>
</dbReference>
<evidence type="ECO:0000313" key="2">
    <source>
        <dbReference type="EMBL" id="SDF10047.1"/>
    </source>
</evidence>
<dbReference type="OrthoDB" id="1634070at2"/>
<dbReference type="RefSeq" id="WP_093687670.1">
    <property type="nucleotide sequence ID" value="NZ_FNBU01000002.1"/>
</dbReference>